<accession>A0AAU8JZ05</accession>
<gene>
    <name evidence="1" type="ORF">ABWK59_20105</name>
</gene>
<dbReference type="RefSeq" id="WP_354641985.1">
    <property type="nucleotide sequence ID" value="NZ_CP159872.1"/>
</dbReference>
<proteinExistence type="predicted"/>
<sequence>MKSIVAGQRAANADEFAELALGVDEELFAGVAGESAIEWQARMDVAVAVLADLRREDLELAAYAERLMDRAPVPMAKTRRKTAAGARSGLAVAA</sequence>
<dbReference type="KEGG" id="kcm:ABWK59_20105"/>
<reference evidence="1" key="1">
    <citation type="submission" date="2024-06" db="EMBL/GenBank/DDBJ databases">
        <title>The genome sequences of Kitasatospora sp. strain HUAS MG31.</title>
        <authorList>
            <person name="Mo P."/>
        </authorList>
    </citation>
    <scope>NUCLEOTIDE SEQUENCE</scope>
    <source>
        <strain evidence="1">HUAS MG31</strain>
    </source>
</reference>
<dbReference type="AlphaFoldDB" id="A0AAU8JZ05"/>
<name>A0AAU8JZ05_9ACTN</name>
<dbReference type="EMBL" id="CP159872">
    <property type="protein sequence ID" value="XCM81049.1"/>
    <property type="molecule type" value="Genomic_DNA"/>
</dbReference>
<evidence type="ECO:0000313" key="1">
    <source>
        <dbReference type="EMBL" id="XCM81049.1"/>
    </source>
</evidence>
<protein>
    <submittedName>
        <fullName evidence="1">Uncharacterized protein</fullName>
    </submittedName>
</protein>
<organism evidence="1">
    <name type="scientific">Kitasatospora camelliae</name>
    <dbReference type="NCBI Taxonomy" id="3156397"/>
    <lineage>
        <taxon>Bacteria</taxon>
        <taxon>Bacillati</taxon>
        <taxon>Actinomycetota</taxon>
        <taxon>Actinomycetes</taxon>
        <taxon>Kitasatosporales</taxon>
        <taxon>Streptomycetaceae</taxon>
        <taxon>Kitasatospora</taxon>
    </lineage>
</organism>